<evidence type="ECO:0000313" key="2">
    <source>
        <dbReference type="Proteomes" id="UP000294419"/>
    </source>
</evidence>
<name>A0A4P6ZFI6_9FLAO</name>
<dbReference type="AlphaFoldDB" id="A0A4P6ZFI6"/>
<reference evidence="1 2" key="1">
    <citation type="submission" date="2019-03" db="EMBL/GenBank/DDBJ databases">
        <authorList>
            <person name="Kim H."/>
            <person name="Yu S.-M."/>
        </authorList>
    </citation>
    <scope>NUCLEOTIDE SEQUENCE [LARGE SCALE GENOMIC DNA]</scope>
    <source>
        <strain evidence="1 2">NBC122</strain>
    </source>
</reference>
<sequence>MNELLSRLKNPRALFDFGITKYRIEEILTRVGISSFYKRVKRPFFLVFGGAIRG</sequence>
<gene>
    <name evidence="1" type="ORF">NBC122_01575</name>
</gene>
<dbReference type="Proteomes" id="UP000294419">
    <property type="component" value="Chromosome"/>
</dbReference>
<evidence type="ECO:0000313" key="1">
    <source>
        <dbReference type="EMBL" id="QBO58390.1"/>
    </source>
</evidence>
<keyword evidence="2" id="KW-1185">Reference proteome</keyword>
<proteinExistence type="predicted"/>
<organism evidence="1 2">
    <name type="scientific">Chryseobacterium salivictor</name>
    <dbReference type="NCBI Taxonomy" id="2547600"/>
    <lineage>
        <taxon>Bacteria</taxon>
        <taxon>Pseudomonadati</taxon>
        <taxon>Bacteroidota</taxon>
        <taxon>Flavobacteriia</taxon>
        <taxon>Flavobacteriales</taxon>
        <taxon>Weeksellaceae</taxon>
        <taxon>Chryseobacterium group</taxon>
        <taxon>Chryseobacterium</taxon>
    </lineage>
</organism>
<accession>A0A4P6ZFI6</accession>
<dbReference type="EMBL" id="CP037954">
    <property type="protein sequence ID" value="QBO58390.1"/>
    <property type="molecule type" value="Genomic_DNA"/>
</dbReference>
<protein>
    <submittedName>
        <fullName evidence="1">Uncharacterized protein</fullName>
    </submittedName>
</protein>
<dbReference type="KEGG" id="csal:NBC122_01575"/>